<keyword evidence="3" id="KW-1185">Reference proteome</keyword>
<dbReference type="InterPro" id="IPR001585">
    <property type="entry name" value="TAL/FSA"/>
</dbReference>
<dbReference type="OrthoDB" id="3837796at2"/>
<keyword evidence="1" id="KW-0704">Schiff base</keyword>
<protein>
    <submittedName>
        <fullName evidence="2">Transaldolase</fullName>
    </submittedName>
</protein>
<organism evidence="2 3">
    <name type="scientific">Faecalicatena orotica</name>
    <dbReference type="NCBI Taxonomy" id="1544"/>
    <lineage>
        <taxon>Bacteria</taxon>
        <taxon>Bacillati</taxon>
        <taxon>Bacillota</taxon>
        <taxon>Clostridia</taxon>
        <taxon>Lachnospirales</taxon>
        <taxon>Lachnospiraceae</taxon>
        <taxon>Faecalicatena</taxon>
    </lineage>
</organism>
<gene>
    <name evidence="2" type="ORF">A8806_11178</name>
</gene>
<evidence type="ECO:0000313" key="2">
    <source>
        <dbReference type="EMBL" id="PWJ27643.1"/>
    </source>
</evidence>
<name>A0A2Y9BMN7_9FIRM</name>
<sequence>MQTVNYSLASLVGGETQIISSDEGYVRRALHQNISLEEYEFLQKTVRYIGVSERFKDVIDLFKVPEGETPAGFKIEYNMKENQIMEIDLVRNISYDKNGKKRPTKFIYSADTANPYEVEPIKHLIGNLTCNPGIIYDLFINNPKANVGHKFKTRNEVMGEISNILGPGCDISVEVNNPFADFSQILEEAEEFREMFSDYRMVIKVPHTGPVNADNVGELLTGNKKLSTRWNQGTTKDYLYGHNLALKLKEHGFRVNYTLMFEPWQTGMALQAKPYFINSFVRQRFGVTTYINGLLNAYQTTYDDRFLQALRSFMIEWDFLSRDDQDADLRLVEKVARETVEYRKINEHEGFDGMDGVRHNLRMLRNSNLDDTRLIICSIEGSRMYPELDKLMTEDEFKDMTDRIVITTEPSYLAQNTSAPQIITYQRRFMNAANGEK</sequence>
<dbReference type="AlphaFoldDB" id="A0A2Y9BMN7"/>
<evidence type="ECO:0000313" key="3">
    <source>
        <dbReference type="Proteomes" id="UP000245845"/>
    </source>
</evidence>
<dbReference type="SUPFAM" id="SSF51569">
    <property type="entry name" value="Aldolase"/>
    <property type="match status" value="1"/>
</dbReference>
<accession>A0A2Y9BMN7</accession>
<dbReference type="Pfam" id="PF00923">
    <property type="entry name" value="TAL_FSA"/>
    <property type="match status" value="1"/>
</dbReference>
<dbReference type="RefSeq" id="WP_109732588.1">
    <property type="nucleotide sequence ID" value="NZ_BAAACK010000005.1"/>
</dbReference>
<dbReference type="EMBL" id="QGDL01000011">
    <property type="protein sequence ID" value="PWJ27643.1"/>
    <property type="molecule type" value="Genomic_DNA"/>
</dbReference>
<comment type="caution">
    <text evidence="2">The sequence shown here is derived from an EMBL/GenBank/DDBJ whole genome shotgun (WGS) entry which is preliminary data.</text>
</comment>
<reference evidence="2 3" key="1">
    <citation type="submission" date="2018-05" db="EMBL/GenBank/DDBJ databases">
        <title>The Hungate 1000. A catalogue of reference genomes from the rumen microbiome.</title>
        <authorList>
            <person name="Kelly W."/>
        </authorList>
    </citation>
    <scope>NUCLEOTIDE SEQUENCE [LARGE SCALE GENOMIC DNA]</scope>
    <source>
        <strain evidence="2 3">NLAE-zl-C242</strain>
    </source>
</reference>
<dbReference type="Gene3D" id="3.20.20.70">
    <property type="entry name" value="Aldolase class I"/>
    <property type="match status" value="1"/>
</dbReference>
<evidence type="ECO:0000256" key="1">
    <source>
        <dbReference type="ARBA" id="ARBA00023270"/>
    </source>
</evidence>
<dbReference type="Proteomes" id="UP000245845">
    <property type="component" value="Unassembled WGS sequence"/>
</dbReference>
<dbReference type="InterPro" id="IPR013785">
    <property type="entry name" value="Aldolase_TIM"/>
</dbReference>
<proteinExistence type="predicted"/>
<dbReference type="GO" id="GO:0005975">
    <property type="term" value="P:carbohydrate metabolic process"/>
    <property type="evidence" value="ECO:0007669"/>
    <property type="project" value="InterPro"/>
</dbReference>